<comment type="caution">
    <text evidence="2">The sequence shown here is derived from an EMBL/GenBank/DDBJ whole genome shotgun (WGS) entry which is preliminary data.</text>
</comment>
<sequence>MASGSLPQPLVLQTRLVDSTIIITSATKVNVTSGVGDIDPIHRSQAAELSRPPPPPEVVSTEKAKKTTADTSVSIRGKVIRVSTIKKTCKLVVFKIRKYKIPVYQNF</sequence>
<organism evidence="2 3">
    <name type="scientific">Mytilus galloprovincialis</name>
    <name type="common">Mediterranean mussel</name>
    <dbReference type="NCBI Taxonomy" id="29158"/>
    <lineage>
        <taxon>Eukaryota</taxon>
        <taxon>Metazoa</taxon>
        <taxon>Spiralia</taxon>
        <taxon>Lophotrochozoa</taxon>
        <taxon>Mollusca</taxon>
        <taxon>Bivalvia</taxon>
        <taxon>Autobranchia</taxon>
        <taxon>Pteriomorphia</taxon>
        <taxon>Mytilida</taxon>
        <taxon>Mytiloidea</taxon>
        <taxon>Mytilidae</taxon>
        <taxon>Mytilinae</taxon>
        <taxon>Mytilus</taxon>
    </lineage>
</organism>
<evidence type="ECO:0000313" key="2">
    <source>
        <dbReference type="EMBL" id="VDI38438.1"/>
    </source>
</evidence>
<dbReference type="AlphaFoldDB" id="A0A8B6ET40"/>
<evidence type="ECO:0000256" key="1">
    <source>
        <dbReference type="SAM" id="MobiDB-lite"/>
    </source>
</evidence>
<dbReference type="Proteomes" id="UP000596742">
    <property type="component" value="Unassembled WGS sequence"/>
</dbReference>
<keyword evidence="3" id="KW-1185">Reference proteome</keyword>
<name>A0A8B6ET40_MYTGA</name>
<evidence type="ECO:0000313" key="3">
    <source>
        <dbReference type="Proteomes" id="UP000596742"/>
    </source>
</evidence>
<reference evidence="2" key="1">
    <citation type="submission" date="2018-11" db="EMBL/GenBank/DDBJ databases">
        <authorList>
            <person name="Alioto T."/>
            <person name="Alioto T."/>
        </authorList>
    </citation>
    <scope>NUCLEOTIDE SEQUENCE</scope>
</reference>
<feature type="region of interest" description="Disordered" evidence="1">
    <location>
        <begin position="42"/>
        <end position="67"/>
    </location>
</feature>
<protein>
    <submittedName>
        <fullName evidence="2">Uncharacterized protein</fullName>
    </submittedName>
</protein>
<proteinExistence type="predicted"/>
<accession>A0A8B6ET40</accession>
<dbReference type="EMBL" id="UYJE01005586">
    <property type="protein sequence ID" value="VDI38438.1"/>
    <property type="molecule type" value="Genomic_DNA"/>
</dbReference>
<gene>
    <name evidence="2" type="ORF">MGAL_10B091005</name>
</gene>